<dbReference type="RefSeq" id="WP_119810012.1">
    <property type="nucleotide sequence ID" value="NZ_QYUP01000067.1"/>
</dbReference>
<gene>
    <name evidence="2" type="ORF">D3872_06470</name>
</gene>
<organism evidence="2 3">
    <name type="scientific">Massilia cavernae</name>
    <dbReference type="NCBI Taxonomy" id="2320864"/>
    <lineage>
        <taxon>Bacteria</taxon>
        <taxon>Pseudomonadati</taxon>
        <taxon>Pseudomonadota</taxon>
        <taxon>Betaproteobacteria</taxon>
        <taxon>Burkholderiales</taxon>
        <taxon>Oxalobacteraceae</taxon>
        <taxon>Telluria group</taxon>
        <taxon>Massilia</taxon>
    </lineage>
</organism>
<dbReference type="AlphaFoldDB" id="A0A418Y5E5"/>
<sequence>MSHDDLQSIAEYIMPSFPARASDLGFLFGTRHGVPEFCEVAHGLWQNGMFSRLLVSGGRTGASPLAEADMIAERLVGLGLPETVLILETAATNTGENVRFGRARVAEMMDLAAIRSVVVIGKICSTRRYLMTLQRHWPGLSLSVCPVNYFCVPAERWHEHEEFRARVLSEFAKIPRYLAEGFLEEINGCPAYPQWAQIKSVAQMTALGR</sequence>
<dbReference type="EMBL" id="QYUP01000067">
    <property type="protein sequence ID" value="RJG21706.1"/>
    <property type="molecule type" value="Genomic_DNA"/>
</dbReference>
<dbReference type="PANTHER" id="PTHR30336">
    <property type="entry name" value="INNER MEMBRANE PROTEIN, PROBABLE PERMEASE"/>
    <property type="match status" value="1"/>
</dbReference>
<dbReference type="Proteomes" id="UP000284006">
    <property type="component" value="Unassembled WGS sequence"/>
</dbReference>
<dbReference type="GO" id="GO:0043164">
    <property type="term" value="P:Gram-negative-bacterium-type cell wall biogenesis"/>
    <property type="evidence" value="ECO:0007669"/>
    <property type="project" value="TreeGrafter"/>
</dbReference>
<evidence type="ECO:0000313" key="2">
    <source>
        <dbReference type="EMBL" id="RJG21706.1"/>
    </source>
</evidence>
<dbReference type="InterPro" id="IPR003848">
    <property type="entry name" value="DUF218"/>
</dbReference>
<dbReference type="Gene3D" id="3.40.50.620">
    <property type="entry name" value="HUPs"/>
    <property type="match status" value="1"/>
</dbReference>
<evidence type="ECO:0000259" key="1">
    <source>
        <dbReference type="Pfam" id="PF02698"/>
    </source>
</evidence>
<feature type="domain" description="DUF218" evidence="1">
    <location>
        <begin position="40"/>
        <end position="171"/>
    </location>
</feature>
<reference evidence="2 3" key="1">
    <citation type="submission" date="2018-09" db="EMBL/GenBank/DDBJ databases">
        <authorList>
            <person name="Zhu H."/>
        </authorList>
    </citation>
    <scope>NUCLEOTIDE SEQUENCE [LARGE SCALE GENOMIC DNA]</scope>
    <source>
        <strain evidence="2 3">K1S02-61</strain>
    </source>
</reference>
<dbReference type="InterPro" id="IPR014729">
    <property type="entry name" value="Rossmann-like_a/b/a_fold"/>
</dbReference>
<dbReference type="InterPro" id="IPR051599">
    <property type="entry name" value="Cell_Envelope_Assoc"/>
</dbReference>
<keyword evidence="3" id="KW-1185">Reference proteome</keyword>
<dbReference type="PANTHER" id="PTHR30336:SF4">
    <property type="entry name" value="ENVELOPE BIOGENESIS FACTOR ELYC"/>
    <property type="match status" value="1"/>
</dbReference>
<accession>A0A418Y5E5</accession>
<dbReference type="OrthoDB" id="8750302at2"/>
<name>A0A418Y5E5_9BURK</name>
<dbReference type="CDD" id="cd06259">
    <property type="entry name" value="YdcF-like"/>
    <property type="match status" value="1"/>
</dbReference>
<evidence type="ECO:0000313" key="3">
    <source>
        <dbReference type="Proteomes" id="UP000284006"/>
    </source>
</evidence>
<dbReference type="Pfam" id="PF02698">
    <property type="entry name" value="DUF218"/>
    <property type="match status" value="1"/>
</dbReference>
<dbReference type="GO" id="GO:0000270">
    <property type="term" value="P:peptidoglycan metabolic process"/>
    <property type="evidence" value="ECO:0007669"/>
    <property type="project" value="TreeGrafter"/>
</dbReference>
<dbReference type="GO" id="GO:0005886">
    <property type="term" value="C:plasma membrane"/>
    <property type="evidence" value="ECO:0007669"/>
    <property type="project" value="TreeGrafter"/>
</dbReference>
<protein>
    <submittedName>
        <fullName evidence="2">YdcF family protein</fullName>
    </submittedName>
</protein>
<proteinExistence type="predicted"/>
<comment type="caution">
    <text evidence="2">The sequence shown here is derived from an EMBL/GenBank/DDBJ whole genome shotgun (WGS) entry which is preliminary data.</text>
</comment>